<evidence type="ECO:0000256" key="1">
    <source>
        <dbReference type="SAM" id="MobiDB-lite"/>
    </source>
</evidence>
<dbReference type="InterPro" id="IPR012337">
    <property type="entry name" value="RNaseH-like_sf"/>
</dbReference>
<evidence type="ECO:0000313" key="4">
    <source>
        <dbReference type="Proteomes" id="UP001351900"/>
    </source>
</evidence>
<name>A0ABU7V8U2_9MICO</name>
<dbReference type="EMBL" id="JAZHOV010000008">
    <property type="protein sequence ID" value="MEF2256070.1"/>
    <property type="molecule type" value="Genomic_DNA"/>
</dbReference>
<dbReference type="Gene3D" id="3.30.420.10">
    <property type="entry name" value="Ribonuclease H-like superfamily/Ribonuclease H"/>
    <property type="match status" value="1"/>
</dbReference>
<feature type="region of interest" description="Disordered" evidence="1">
    <location>
        <begin position="636"/>
        <end position="692"/>
    </location>
</feature>
<dbReference type="InterPro" id="IPR001584">
    <property type="entry name" value="Integrase_cat-core"/>
</dbReference>
<feature type="compositionally biased region" description="Low complexity" evidence="1">
    <location>
        <begin position="636"/>
        <end position="650"/>
    </location>
</feature>
<accession>A0ABU7V8U2</accession>
<gene>
    <name evidence="3" type="ORF">V2V91_13145</name>
</gene>
<dbReference type="Proteomes" id="UP001351900">
    <property type="component" value="Unassembled WGS sequence"/>
</dbReference>
<dbReference type="SUPFAM" id="SSF53098">
    <property type="entry name" value="Ribonuclease H-like"/>
    <property type="match status" value="1"/>
</dbReference>
<comment type="caution">
    <text evidence="3">The sequence shown here is derived from an EMBL/GenBank/DDBJ whole genome shotgun (WGS) entry which is preliminary data.</text>
</comment>
<sequence length="692" mass="77698">MRLELGDELVWDGVKFELVALDARQVRLRAVEEGFVRVAFVADVVRDPLIEWPQRTSRRSSTSEEQLLAGLTEAQRRDAEMWLPHLRQLDVHLAQGHRDSAATRAIVDEIVHRMGALRPSGRVDSRTVWRKLDAYRAQGVIGLVYKSYRSPIGKRRDPQLLEIVSEVCRKANWESTGTIGRASDDIRYAIADAYGANPPFEVPSDRTLRRIIDEVPRSNHLTRSAKTRMSLANRPQREFRQHESPRLGEHVQIDTNSFDAEIMLDDGKTTMRGGVARPEMTILLEVSSRIPIAAVLRAGGTKSADLATVLARALTPYEHRPNGARETRELVSAAWADPHGITQEELDAFRVQMPFIFPETITTDNGRIYTSKAFREACERVGISLIFSAAYTPTGKPHVERLFGTIADQFAQYFRSYVGRSVEHRGRDEAPHPAPTLIQVQELLDDWIAVHYVHRPHDGLRDPLRPKRKLTPMEMATTLRQLSPELPVPFGYDDYVGLLPSEPRTLQAYGVNIKYRRYSSPRIADIVATVPGALKRPWPIRRDPLNLYTVWLDLGDEFVPLNWSAGATEMPFRDALTKALRASDEPRLEVPNRASVALKEGLRRGRYGDPTSVRKAAQHRAALEDPMALTSFADATAAEPQEPAEPEAGASDPRFRRTGGNGFLGEAPDEQLWEQAGGFTSSTDDVKGRLDD</sequence>
<protein>
    <recommendedName>
        <fullName evidence="2">Integrase catalytic domain-containing protein</fullName>
    </recommendedName>
</protein>
<reference evidence="3 4" key="1">
    <citation type="submission" date="2024-01" db="EMBL/GenBank/DDBJ databases">
        <title>the genome sequence of strain Microbacterium schleiferi NBRC 15075.</title>
        <authorList>
            <person name="Ding Y."/>
            <person name="Zhang G."/>
        </authorList>
    </citation>
    <scope>NUCLEOTIDE SEQUENCE [LARGE SCALE GENOMIC DNA]</scope>
    <source>
        <strain evidence="3 4">NBRC 15075</strain>
    </source>
</reference>
<dbReference type="RefSeq" id="WP_331792191.1">
    <property type="nucleotide sequence ID" value="NZ_BAAAUO010000001.1"/>
</dbReference>
<evidence type="ECO:0000313" key="3">
    <source>
        <dbReference type="EMBL" id="MEF2256070.1"/>
    </source>
</evidence>
<feature type="domain" description="Integrase catalytic" evidence="2">
    <location>
        <begin position="241"/>
        <end position="480"/>
    </location>
</feature>
<organism evidence="3 4">
    <name type="scientific">Microbacterium schleiferi</name>
    <dbReference type="NCBI Taxonomy" id="69362"/>
    <lineage>
        <taxon>Bacteria</taxon>
        <taxon>Bacillati</taxon>
        <taxon>Actinomycetota</taxon>
        <taxon>Actinomycetes</taxon>
        <taxon>Micrococcales</taxon>
        <taxon>Microbacteriaceae</taxon>
        <taxon>Microbacterium</taxon>
    </lineage>
</organism>
<keyword evidence="4" id="KW-1185">Reference proteome</keyword>
<proteinExistence type="predicted"/>
<dbReference type="InterPro" id="IPR036397">
    <property type="entry name" value="RNaseH_sf"/>
</dbReference>
<dbReference type="PROSITE" id="PS50994">
    <property type="entry name" value="INTEGRASE"/>
    <property type="match status" value="1"/>
</dbReference>
<evidence type="ECO:0000259" key="2">
    <source>
        <dbReference type="PROSITE" id="PS50994"/>
    </source>
</evidence>